<evidence type="ECO:0000313" key="14">
    <source>
        <dbReference type="EMBL" id="KAJ7016704.1"/>
    </source>
</evidence>
<dbReference type="AlphaFoldDB" id="A0AAD6WQ08"/>
<comment type="cofactor">
    <cofactor evidence="3">
        <name>Fe(2+)</name>
        <dbReference type="ChEBI" id="CHEBI:29033"/>
    </cofactor>
</comment>
<evidence type="ECO:0000313" key="15">
    <source>
        <dbReference type="Proteomes" id="UP001218188"/>
    </source>
</evidence>
<keyword evidence="9" id="KW-0862">Zinc</keyword>
<dbReference type="Pfam" id="PF05011">
    <property type="entry name" value="DBR1"/>
    <property type="match status" value="1"/>
</dbReference>
<dbReference type="PANTHER" id="PTHR12849:SF0">
    <property type="entry name" value="LARIAT DEBRANCHING ENZYME"/>
    <property type="match status" value="1"/>
</dbReference>
<dbReference type="InterPro" id="IPR029052">
    <property type="entry name" value="Metallo-depent_PP-like"/>
</dbReference>
<keyword evidence="6" id="KW-0507">mRNA processing</keyword>
<comment type="cofactor">
    <cofactor evidence="2">
        <name>Zn(2+)</name>
        <dbReference type="ChEBI" id="CHEBI:29105"/>
    </cofactor>
</comment>
<name>A0AAD6WQ08_9AGAR</name>
<comment type="subcellular location">
    <subcellularLocation>
        <location evidence="4">Nucleus</location>
    </subcellularLocation>
</comment>
<dbReference type="CDD" id="cd00844">
    <property type="entry name" value="MPP_Dbr1_N"/>
    <property type="match status" value="1"/>
</dbReference>
<dbReference type="Pfam" id="PF00149">
    <property type="entry name" value="Metallophos"/>
    <property type="match status" value="1"/>
</dbReference>
<evidence type="ECO:0000256" key="7">
    <source>
        <dbReference type="ARBA" id="ARBA00022723"/>
    </source>
</evidence>
<dbReference type="GO" id="GO:0005634">
    <property type="term" value="C:nucleus"/>
    <property type="evidence" value="ECO:0007669"/>
    <property type="project" value="UniProtKB-SubCell"/>
</dbReference>
<dbReference type="Proteomes" id="UP001218188">
    <property type="component" value="Unassembled WGS sequence"/>
</dbReference>
<accession>A0AAD6WQ08</accession>
<protein>
    <submittedName>
        <fullName evidence="14">Lariat debranching enzyme, C-terminal domain-containing protein</fullName>
    </submittedName>
</protein>
<comment type="cofactor">
    <cofactor evidence="1">
        <name>Mn(2+)</name>
        <dbReference type="ChEBI" id="CHEBI:29035"/>
    </cofactor>
</comment>
<keyword evidence="15" id="KW-1185">Reference proteome</keyword>
<dbReference type="PANTHER" id="PTHR12849">
    <property type="entry name" value="RNA LARIAT DEBRANCHING ENZYME"/>
    <property type="match status" value="1"/>
</dbReference>
<keyword evidence="11" id="KW-0464">Manganese</keyword>
<evidence type="ECO:0000256" key="10">
    <source>
        <dbReference type="ARBA" id="ARBA00023004"/>
    </source>
</evidence>
<gene>
    <name evidence="14" type="ORF">C8F04DRAFT_1159689</name>
</gene>
<evidence type="ECO:0000259" key="13">
    <source>
        <dbReference type="SMART" id="SM01124"/>
    </source>
</evidence>
<evidence type="ECO:0000256" key="1">
    <source>
        <dbReference type="ARBA" id="ARBA00001936"/>
    </source>
</evidence>
<evidence type="ECO:0000256" key="4">
    <source>
        <dbReference type="ARBA" id="ARBA00004123"/>
    </source>
</evidence>
<keyword evidence="10" id="KW-0408">Iron</keyword>
<dbReference type="SUPFAM" id="SSF56300">
    <property type="entry name" value="Metallo-dependent phosphatases"/>
    <property type="match status" value="1"/>
</dbReference>
<evidence type="ECO:0000256" key="5">
    <source>
        <dbReference type="ARBA" id="ARBA00006045"/>
    </source>
</evidence>
<dbReference type="InterPro" id="IPR007708">
    <property type="entry name" value="DBR1_C"/>
</dbReference>
<sequence>MLPILKQVLRPPQTRQIMRIAVVGCSHGGLDTIYKAIHRVDAETKKSGELPVELLLCCGDFQAIRNNADIYTMKAPTKYRLLRDFHNYYAGRKKAPMLTLVVGGNHEANSHMRECFHGAWLAPNIYFLGYAGCVLVDGWLRVAGSSGIYKAEDYKKGHFERLPYIPSTLVSTYHTRLYGVERLMNLQTQGPKVDVFMSHDWPRAIEHHGDTAALLREKPRFEHEVDSNTLGSPPLETLLKALKPARWCSGHMHVRFTAEYKHGKKSAPDSETTKFLALSRPGVNREFLEVIDVPTPAAYQTPPSARQHAPTLFFDPHWLAIVRAYTPFLPLAPRAIPLPAAAEAEQLIADSLAWVRQHVSDDQKGVQGLKAVSDVQVFKRTAPPTRSPEGKEDTNVTLKMYNNPQTQAFCDMLGIPNQLHYDYDASGQARTSVDRT</sequence>
<evidence type="ECO:0000256" key="3">
    <source>
        <dbReference type="ARBA" id="ARBA00001954"/>
    </source>
</evidence>
<evidence type="ECO:0000256" key="2">
    <source>
        <dbReference type="ARBA" id="ARBA00001947"/>
    </source>
</evidence>
<reference evidence="14" key="1">
    <citation type="submission" date="2023-03" db="EMBL/GenBank/DDBJ databases">
        <title>Massive genome expansion in bonnet fungi (Mycena s.s.) driven by repeated elements and novel gene families across ecological guilds.</title>
        <authorList>
            <consortium name="Lawrence Berkeley National Laboratory"/>
            <person name="Harder C.B."/>
            <person name="Miyauchi S."/>
            <person name="Viragh M."/>
            <person name="Kuo A."/>
            <person name="Thoen E."/>
            <person name="Andreopoulos B."/>
            <person name="Lu D."/>
            <person name="Skrede I."/>
            <person name="Drula E."/>
            <person name="Henrissat B."/>
            <person name="Morin E."/>
            <person name="Kohler A."/>
            <person name="Barry K."/>
            <person name="LaButti K."/>
            <person name="Morin E."/>
            <person name="Salamov A."/>
            <person name="Lipzen A."/>
            <person name="Mereny Z."/>
            <person name="Hegedus B."/>
            <person name="Baldrian P."/>
            <person name="Stursova M."/>
            <person name="Weitz H."/>
            <person name="Taylor A."/>
            <person name="Grigoriev I.V."/>
            <person name="Nagy L.G."/>
            <person name="Martin F."/>
            <person name="Kauserud H."/>
        </authorList>
    </citation>
    <scope>NUCLEOTIDE SEQUENCE</scope>
    <source>
        <strain evidence="14">CBHHK200</strain>
    </source>
</reference>
<evidence type="ECO:0000256" key="6">
    <source>
        <dbReference type="ARBA" id="ARBA00022664"/>
    </source>
</evidence>
<dbReference type="InterPro" id="IPR041816">
    <property type="entry name" value="Dbr1_N"/>
</dbReference>
<proteinExistence type="inferred from homology"/>
<dbReference type="InterPro" id="IPR004843">
    <property type="entry name" value="Calcineurin-like_PHP"/>
</dbReference>
<dbReference type="GO" id="GO:0000398">
    <property type="term" value="P:mRNA splicing, via spliceosome"/>
    <property type="evidence" value="ECO:0007669"/>
    <property type="project" value="TreeGrafter"/>
</dbReference>
<evidence type="ECO:0000256" key="8">
    <source>
        <dbReference type="ARBA" id="ARBA00022801"/>
    </source>
</evidence>
<dbReference type="GO" id="GO:0008419">
    <property type="term" value="F:RNA lariat debranching enzyme activity"/>
    <property type="evidence" value="ECO:0007669"/>
    <property type="project" value="TreeGrafter"/>
</dbReference>
<keyword evidence="12" id="KW-0539">Nucleus</keyword>
<evidence type="ECO:0000256" key="9">
    <source>
        <dbReference type="ARBA" id="ARBA00022833"/>
    </source>
</evidence>
<keyword evidence="8" id="KW-0378">Hydrolase</keyword>
<comment type="caution">
    <text evidence="14">The sequence shown here is derived from an EMBL/GenBank/DDBJ whole genome shotgun (WGS) entry which is preliminary data.</text>
</comment>
<dbReference type="Gene3D" id="3.60.21.10">
    <property type="match status" value="1"/>
</dbReference>
<dbReference type="EMBL" id="JARJCM010000471">
    <property type="protein sequence ID" value="KAJ7016704.1"/>
    <property type="molecule type" value="Genomic_DNA"/>
</dbReference>
<evidence type="ECO:0000256" key="12">
    <source>
        <dbReference type="ARBA" id="ARBA00023242"/>
    </source>
</evidence>
<evidence type="ECO:0000256" key="11">
    <source>
        <dbReference type="ARBA" id="ARBA00023211"/>
    </source>
</evidence>
<dbReference type="GO" id="GO:0046872">
    <property type="term" value="F:metal ion binding"/>
    <property type="evidence" value="ECO:0007669"/>
    <property type="project" value="UniProtKB-KW"/>
</dbReference>
<dbReference type="SMART" id="SM01124">
    <property type="entry name" value="DBR1"/>
    <property type="match status" value="1"/>
</dbReference>
<feature type="domain" description="Lariat debranching enzyme C-terminal" evidence="13">
    <location>
        <begin position="260"/>
        <end position="419"/>
    </location>
</feature>
<comment type="similarity">
    <text evidence="5">Belongs to the lariat debranching enzyme family.</text>
</comment>
<organism evidence="14 15">
    <name type="scientific">Mycena alexandri</name>
    <dbReference type="NCBI Taxonomy" id="1745969"/>
    <lineage>
        <taxon>Eukaryota</taxon>
        <taxon>Fungi</taxon>
        <taxon>Dikarya</taxon>
        <taxon>Basidiomycota</taxon>
        <taxon>Agaricomycotina</taxon>
        <taxon>Agaricomycetes</taxon>
        <taxon>Agaricomycetidae</taxon>
        <taxon>Agaricales</taxon>
        <taxon>Marasmiineae</taxon>
        <taxon>Mycenaceae</taxon>
        <taxon>Mycena</taxon>
    </lineage>
</organism>
<keyword evidence="7" id="KW-0479">Metal-binding</keyword>